<sequence>MIWQDLVFSLGTSLPSAALGVVYGASFYNVGIAFSASGALSTGVLWAGIAGRRSLSISAPLSDEVAAVRARLSDYSVGRGKDLKSTVSRPITGTRTASFAV</sequence>
<dbReference type="GeneID" id="73045372"/>
<comment type="caution">
    <text evidence="2">The sequence shown here is derived from an EMBL/GenBank/DDBJ whole genome shotgun (WGS) entry which is preliminary data.</text>
</comment>
<evidence type="ECO:0000256" key="1">
    <source>
        <dbReference type="SAM" id="Phobius"/>
    </source>
</evidence>
<keyword evidence="1" id="KW-0472">Membrane</keyword>
<dbReference type="EMBL" id="JBHSHT010000001">
    <property type="protein sequence ID" value="MFC4823573.1"/>
    <property type="molecule type" value="Genomic_DNA"/>
</dbReference>
<keyword evidence="1" id="KW-0812">Transmembrane</keyword>
<organism evidence="2 3">
    <name type="scientific">Halorussus aquaticus</name>
    <dbReference type="NCBI Taxonomy" id="2953748"/>
    <lineage>
        <taxon>Archaea</taxon>
        <taxon>Methanobacteriati</taxon>
        <taxon>Methanobacteriota</taxon>
        <taxon>Stenosarchaea group</taxon>
        <taxon>Halobacteria</taxon>
        <taxon>Halobacteriales</taxon>
        <taxon>Haladaptataceae</taxon>
        <taxon>Halorussus</taxon>
    </lineage>
</organism>
<accession>A0ABD5PZ46</accession>
<name>A0ABD5PZ46_9EURY</name>
<keyword evidence="1" id="KW-1133">Transmembrane helix</keyword>
<dbReference type="AlphaFoldDB" id="A0ABD5PZ46"/>
<reference evidence="2 3" key="1">
    <citation type="journal article" date="2019" name="Int. J. Syst. Evol. Microbiol.">
        <title>The Global Catalogue of Microorganisms (GCM) 10K type strain sequencing project: providing services to taxonomists for standard genome sequencing and annotation.</title>
        <authorList>
            <consortium name="The Broad Institute Genomics Platform"/>
            <consortium name="The Broad Institute Genome Sequencing Center for Infectious Disease"/>
            <person name="Wu L."/>
            <person name="Ma J."/>
        </authorList>
    </citation>
    <scope>NUCLEOTIDE SEQUENCE [LARGE SCALE GENOMIC DNA]</scope>
    <source>
        <strain evidence="2 3">XZYJ18</strain>
    </source>
</reference>
<dbReference type="Proteomes" id="UP001595945">
    <property type="component" value="Unassembled WGS sequence"/>
</dbReference>
<evidence type="ECO:0000313" key="3">
    <source>
        <dbReference type="Proteomes" id="UP001595945"/>
    </source>
</evidence>
<dbReference type="RefSeq" id="WP_254266961.1">
    <property type="nucleotide sequence ID" value="NZ_CP100400.1"/>
</dbReference>
<gene>
    <name evidence="2" type="ORF">ACFO9K_04800</name>
</gene>
<proteinExistence type="predicted"/>
<protein>
    <submittedName>
        <fullName evidence="2">Uncharacterized protein</fullName>
    </submittedName>
</protein>
<evidence type="ECO:0000313" key="2">
    <source>
        <dbReference type="EMBL" id="MFC4823573.1"/>
    </source>
</evidence>
<feature type="transmembrane region" description="Helical" evidence="1">
    <location>
        <begin position="30"/>
        <end position="49"/>
    </location>
</feature>
<keyword evidence="3" id="KW-1185">Reference proteome</keyword>